<reference evidence="2 3" key="1">
    <citation type="submission" date="2017-09" db="EMBL/GenBank/DDBJ databases">
        <title>Bacterial strain isolated from the female urinary microbiota.</title>
        <authorList>
            <person name="Thomas-White K."/>
            <person name="Kumar N."/>
            <person name="Forster S."/>
            <person name="Putonti C."/>
            <person name="Lawley T."/>
            <person name="Wolfe A.J."/>
        </authorList>
    </citation>
    <scope>NUCLEOTIDE SEQUENCE [LARGE SCALE GENOMIC DNA]</scope>
    <source>
        <strain evidence="2 3">UMB0792</strain>
    </source>
</reference>
<protein>
    <recommendedName>
        <fullName evidence="4">Transglycosylase SLT domain-containing protein</fullName>
    </recommendedName>
</protein>
<dbReference type="SUPFAM" id="SSF53955">
    <property type="entry name" value="Lysozyme-like"/>
    <property type="match status" value="1"/>
</dbReference>
<evidence type="ECO:0000313" key="2">
    <source>
        <dbReference type="EMBL" id="PMC63766.1"/>
    </source>
</evidence>
<keyword evidence="3" id="KW-1185">Reference proteome</keyword>
<feature type="region of interest" description="Disordered" evidence="1">
    <location>
        <begin position="1"/>
        <end position="22"/>
    </location>
</feature>
<name>A0A2N6T370_9CORY</name>
<organism evidence="2 3">
    <name type="scientific">Corynebacterium tuscaniense</name>
    <dbReference type="NCBI Taxonomy" id="302449"/>
    <lineage>
        <taxon>Bacteria</taxon>
        <taxon>Bacillati</taxon>
        <taxon>Actinomycetota</taxon>
        <taxon>Actinomycetes</taxon>
        <taxon>Mycobacteriales</taxon>
        <taxon>Corynebacteriaceae</taxon>
        <taxon>Corynebacterium</taxon>
    </lineage>
</organism>
<evidence type="ECO:0008006" key="4">
    <source>
        <dbReference type="Google" id="ProtNLM"/>
    </source>
</evidence>
<evidence type="ECO:0000313" key="3">
    <source>
        <dbReference type="Proteomes" id="UP000235836"/>
    </source>
</evidence>
<evidence type="ECO:0000256" key="1">
    <source>
        <dbReference type="SAM" id="MobiDB-lite"/>
    </source>
</evidence>
<feature type="compositionally biased region" description="Basic and acidic residues" evidence="1">
    <location>
        <begin position="1"/>
        <end position="10"/>
    </location>
</feature>
<accession>A0A2N6T370</accession>
<sequence>MEPPEAEKIPEVNTVSEWSKNRAEPYGIPERQLRAYAYAAWRVQADNGCQLGWPTLAAVGQVASDHGRAEGSVVGEDGLTSKPLRGLSIMNMPPLTVPDTDNAVTDGDATRDVAVGPMQIMPSRWEQHASSAEEGRKPNPDNIDDAALTAARIMCEAGNPTSPEGWDEGVKRFFHTPEAVKAVHHVAKELSR</sequence>
<dbReference type="Proteomes" id="UP000235836">
    <property type="component" value="Unassembled WGS sequence"/>
</dbReference>
<comment type="caution">
    <text evidence="2">The sequence shown here is derived from an EMBL/GenBank/DDBJ whole genome shotgun (WGS) entry which is preliminary data.</text>
</comment>
<proteinExistence type="predicted"/>
<gene>
    <name evidence="2" type="ORF">CJ203_09420</name>
</gene>
<dbReference type="AlphaFoldDB" id="A0A2N6T370"/>
<dbReference type="InterPro" id="IPR023346">
    <property type="entry name" value="Lysozyme-like_dom_sf"/>
</dbReference>
<dbReference type="EMBL" id="PNHG01000017">
    <property type="protein sequence ID" value="PMC63766.1"/>
    <property type="molecule type" value="Genomic_DNA"/>
</dbReference>